<sequence>MSTGKRSFVEFAAGSEPNLTLITADGGRIPAHYDVLRLVCSCLRNAPANAVGFSRAVLTAVAELLRSGCVRRQLEVTLPFHINFADVEARMEMSEAAIEEAAGAAARAIGDLLVLLLQVDGVYGLDEYDRAEYGYSGTLLKLQEGRRVALQQGKLYMDHQRKQQLDEQLAAQLEALLYVGFKLDLPQLLAPALRFACDNAPHLLEASLRGGTGALFSQRPPAQAQASWLPQPVEATCACCEEAMFKDVVYKVAKQGDEHDNIRFLGTLTRDVYSLKKGTRVHVRLSGRGGVMSVAGCNAFRTDLHFGVDAVLGPPHMFGSR</sequence>
<accession>A0ABY8URR8</accession>
<proteinExistence type="predicted"/>
<protein>
    <recommendedName>
        <fullName evidence="3">BTB domain-containing protein</fullName>
    </recommendedName>
</protein>
<dbReference type="EMBL" id="CP126224">
    <property type="protein sequence ID" value="WIA24131.1"/>
    <property type="molecule type" value="Genomic_DNA"/>
</dbReference>
<reference evidence="1 2" key="1">
    <citation type="submission" date="2023-05" db="EMBL/GenBank/DDBJ databases">
        <title>A 100% complete, gapless, phased diploid assembly of the Scenedesmus obliquus UTEX 3031 genome.</title>
        <authorList>
            <person name="Biondi T.C."/>
            <person name="Hanschen E.R."/>
            <person name="Kwon T."/>
            <person name="Eng W."/>
            <person name="Kruse C.P.S."/>
            <person name="Koehler S.I."/>
            <person name="Kunde Y."/>
            <person name="Gleasner C.D."/>
            <person name="You Mak K.T."/>
            <person name="Polle J."/>
            <person name="Hovde B.T."/>
            <person name="Starkenburg S.R."/>
        </authorList>
    </citation>
    <scope>NUCLEOTIDE SEQUENCE [LARGE SCALE GENOMIC DNA]</scope>
    <source>
        <strain evidence="1 2">DOE0152z</strain>
    </source>
</reference>
<gene>
    <name evidence="1" type="ORF">OEZ85_013726</name>
</gene>
<evidence type="ECO:0000313" key="2">
    <source>
        <dbReference type="Proteomes" id="UP001244341"/>
    </source>
</evidence>
<name>A0ABY8URR8_TETOB</name>
<evidence type="ECO:0000313" key="1">
    <source>
        <dbReference type="EMBL" id="WIA24131.1"/>
    </source>
</evidence>
<dbReference type="Proteomes" id="UP001244341">
    <property type="component" value="Chromosome 17b"/>
</dbReference>
<keyword evidence="2" id="KW-1185">Reference proteome</keyword>
<evidence type="ECO:0008006" key="3">
    <source>
        <dbReference type="Google" id="ProtNLM"/>
    </source>
</evidence>
<organism evidence="1 2">
    <name type="scientific">Tetradesmus obliquus</name>
    <name type="common">Green alga</name>
    <name type="synonym">Acutodesmus obliquus</name>
    <dbReference type="NCBI Taxonomy" id="3088"/>
    <lineage>
        <taxon>Eukaryota</taxon>
        <taxon>Viridiplantae</taxon>
        <taxon>Chlorophyta</taxon>
        <taxon>core chlorophytes</taxon>
        <taxon>Chlorophyceae</taxon>
        <taxon>CS clade</taxon>
        <taxon>Sphaeropleales</taxon>
        <taxon>Scenedesmaceae</taxon>
        <taxon>Tetradesmus</taxon>
    </lineage>
</organism>